<dbReference type="Pfam" id="PF13280">
    <property type="entry name" value="WYL"/>
    <property type="match status" value="1"/>
</dbReference>
<dbReference type="PROSITE" id="PS52050">
    <property type="entry name" value="WYL"/>
    <property type="match status" value="1"/>
</dbReference>
<dbReference type="RefSeq" id="WP_132278206.1">
    <property type="nucleotide sequence ID" value="NZ_JAOBST010000014.1"/>
</dbReference>
<dbReference type="AlphaFoldDB" id="A0A4V2WSF6"/>
<organism evidence="3 4">
    <name type="scientific">Extibacter muris</name>
    <dbReference type="NCBI Taxonomy" id="1796622"/>
    <lineage>
        <taxon>Bacteria</taxon>
        <taxon>Bacillati</taxon>
        <taxon>Bacillota</taxon>
        <taxon>Clostridia</taxon>
        <taxon>Lachnospirales</taxon>
        <taxon>Lachnospiraceae</taxon>
        <taxon>Extibacter</taxon>
    </lineage>
</organism>
<protein>
    <submittedName>
        <fullName evidence="3">WYL domain-containing protein</fullName>
    </submittedName>
</protein>
<dbReference type="PANTHER" id="PTHR34580:SF1">
    <property type="entry name" value="PROTEIN PAFC"/>
    <property type="match status" value="1"/>
</dbReference>
<sequence>MPKAYNQKIKLLYLMDLLDRQTDTGHTITMKEILSALEANGIQAARKSIYSDIETLRQYGMDIEYRKEQPEGYYLASHSFELAELKLLVDAVQSSRFITEKKSRSLIKKIEGLASRYEASCLQRQVYVSDRIKTMNESIYYNVDKIHAAISENSNIRFQYTQWTIDKTTVLRNEGKFYHISPWALNWTEENYYLIGYDAEKCALRHFRVDKMLKIEIMEERREGEEIFRDFDPARYSRKTFGMFAGKEETVTIRFPNPLIGVALDRFGKSVPIKRDGEDYFTARVQVAVSEQFFGWLTGLGKDVIIVSPEEVAGEHRRLLSEIIDAYSCGT</sequence>
<reference evidence="3 4" key="1">
    <citation type="journal article" date="2016" name="Nat. Microbiol.">
        <title>The Mouse Intestinal Bacterial Collection (miBC) provides host-specific insight into cultured diversity and functional potential of the gut microbiota.</title>
        <authorList>
            <person name="Lagkouvardos I."/>
            <person name="Pukall R."/>
            <person name="Abt B."/>
            <person name="Foesel B.U."/>
            <person name="Meier-Kolthoff J.P."/>
            <person name="Kumar N."/>
            <person name="Bresciani A."/>
            <person name="Martinez I."/>
            <person name="Just S."/>
            <person name="Ziegler C."/>
            <person name="Brugiroux S."/>
            <person name="Garzetti D."/>
            <person name="Wenning M."/>
            <person name="Bui T.P."/>
            <person name="Wang J."/>
            <person name="Hugenholtz F."/>
            <person name="Plugge C.M."/>
            <person name="Peterson D.A."/>
            <person name="Hornef M.W."/>
            <person name="Baines J.F."/>
            <person name="Smidt H."/>
            <person name="Walter J."/>
            <person name="Kristiansen K."/>
            <person name="Nielsen H.B."/>
            <person name="Haller D."/>
            <person name="Overmann J."/>
            <person name="Stecher B."/>
            <person name="Clavel T."/>
        </authorList>
    </citation>
    <scope>NUCLEOTIDE SEQUENCE [LARGE SCALE GENOMIC DNA]</scope>
    <source>
        <strain evidence="3 4">DSM 28560</strain>
    </source>
</reference>
<gene>
    <name evidence="3" type="ORF">E1963_11800</name>
</gene>
<proteinExistence type="predicted"/>
<dbReference type="Proteomes" id="UP000295710">
    <property type="component" value="Unassembled WGS sequence"/>
</dbReference>
<comment type="caution">
    <text evidence="3">The sequence shown here is derived from an EMBL/GenBank/DDBJ whole genome shotgun (WGS) entry which is preliminary data.</text>
</comment>
<feature type="domain" description="WYL" evidence="1">
    <location>
        <begin position="143"/>
        <end position="216"/>
    </location>
</feature>
<dbReference type="InterPro" id="IPR026881">
    <property type="entry name" value="WYL_dom"/>
</dbReference>
<evidence type="ECO:0000313" key="4">
    <source>
        <dbReference type="Proteomes" id="UP000295710"/>
    </source>
</evidence>
<evidence type="ECO:0000259" key="2">
    <source>
        <dbReference type="Pfam" id="PF25583"/>
    </source>
</evidence>
<evidence type="ECO:0000259" key="1">
    <source>
        <dbReference type="Pfam" id="PF13280"/>
    </source>
</evidence>
<dbReference type="Pfam" id="PF25583">
    <property type="entry name" value="WCX"/>
    <property type="match status" value="1"/>
</dbReference>
<evidence type="ECO:0000313" key="3">
    <source>
        <dbReference type="EMBL" id="TDA21350.1"/>
    </source>
</evidence>
<feature type="domain" description="WCX" evidence="2">
    <location>
        <begin position="249"/>
        <end position="322"/>
    </location>
</feature>
<dbReference type="EMBL" id="SMMX01000009">
    <property type="protein sequence ID" value="TDA21350.1"/>
    <property type="molecule type" value="Genomic_DNA"/>
</dbReference>
<dbReference type="SUPFAM" id="SSF46785">
    <property type="entry name" value="Winged helix' DNA-binding domain"/>
    <property type="match status" value="1"/>
</dbReference>
<keyword evidence="4" id="KW-1185">Reference proteome</keyword>
<dbReference type="InterPro" id="IPR051534">
    <property type="entry name" value="CBASS_pafABC_assoc_protein"/>
</dbReference>
<dbReference type="InterPro" id="IPR036390">
    <property type="entry name" value="WH_DNA-bd_sf"/>
</dbReference>
<name>A0A4V2WSF6_9FIRM</name>
<accession>A0A4V2WSF6</accession>
<dbReference type="InterPro" id="IPR057727">
    <property type="entry name" value="WCX_dom"/>
</dbReference>
<dbReference type="PANTHER" id="PTHR34580">
    <property type="match status" value="1"/>
</dbReference>